<accession>A0A151MTY9</accession>
<gene>
    <name evidence="1" type="ORF">Y1Q_0014166</name>
</gene>
<dbReference type="Proteomes" id="UP000050525">
    <property type="component" value="Unassembled WGS sequence"/>
</dbReference>
<comment type="caution">
    <text evidence="1">The sequence shown here is derived from an EMBL/GenBank/DDBJ whole genome shotgun (WGS) entry which is preliminary data.</text>
</comment>
<protein>
    <submittedName>
        <fullName evidence="1">Uncharacterized protein</fullName>
    </submittedName>
</protein>
<evidence type="ECO:0000313" key="1">
    <source>
        <dbReference type="EMBL" id="KYO27966.1"/>
    </source>
</evidence>
<sequence length="67" mass="7811">MSNYANFDLPRATIKVKMKAQMFSSFPLTPQDQMYRQKGLENKALSGHWHNIVFHASQLQGLVRKFK</sequence>
<proteinExistence type="predicted"/>
<dbReference type="EMBL" id="AKHW03005050">
    <property type="protein sequence ID" value="KYO27966.1"/>
    <property type="molecule type" value="Genomic_DNA"/>
</dbReference>
<reference evidence="1 2" key="1">
    <citation type="journal article" date="2012" name="Genome Biol.">
        <title>Sequencing three crocodilian genomes to illuminate the evolution of archosaurs and amniotes.</title>
        <authorList>
            <person name="St John J.A."/>
            <person name="Braun E.L."/>
            <person name="Isberg S.R."/>
            <person name="Miles L.G."/>
            <person name="Chong A.Y."/>
            <person name="Gongora J."/>
            <person name="Dalzell P."/>
            <person name="Moran C."/>
            <person name="Bed'hom B."/>
            <person name="Abzhanov A."/>
            <person name="Burgess S.C."/>
            <person name="Cooksey A.M."/>
            <person name="Castoe T.A."/>
            <person name="Crawford N.G."/>
            <person name="Densmore L.D."/>
            <person name="Drew J.C."/>
            <person name="Edwards S.V."/>
            <person name="Faircloth B.C."/>
            <person name="Fujita M.K."/>
            <person name="Greenwold M.J."/>
            <person name="Hoffmann F.G."/>
            <person name="Howard J.M."/>
            <person name="Iguchi T."/>
            <person name="Janes D.E."/>
            <person name="Khan S.Y."/>
            <person name="Kohno S."/>
            <person name="de Koning A.J."/>
            <person name="Lance S.L."/>
            <person name="McCarthy F.M."/>
            <person name="McCormack J.E."/>
            <person name="Merchant M.E."/>
            <person name="Peterson D.G."/>
            <person name="Pollock D.D."/>
            <person name="Pourmand N."/>
            <person name="Raney B.J."/>
            <person name="Roessler K.A."/>
            <person name="Sanford J.R."/>
            <person name="Sawyer R.H."/>
            <person name="Schmidt C.J."/>
            <person name="Triplett E.W."/>
            <person name="Tuberville T.D."/>
            <person name="Venegas-Anaya M."/>
            <person name="Howard J.T."/>
            <person name="Jarvis E.D."/>
            <person name="Guillette L.J.Jr."/>
            <person name="Glenn T.C."/>
            <person name="Green R.E."/>
            <person name="Ray D.A."/>
        </authorList>
    </citation>
    <scope>NUCLEOTIDE SEQUENCE [LARGE SCALE GENOMIC DNA]</scope>
    <source>
        <strain evidence="1">KSC_2009_1</strain>
    </source>
</reference>
<organism evidence="1 2">
    <name type="scientific">Alligator mississippiensis</name>
    <name type="common">American alligator</name>
    <dbReference type="NCBI Taxonomy" id="8496"/>
    <lineage>
        <taxon>Eukaryota</taxon>
        <taxon>Metazoa</taxon>
        <taxon>Chordata</taxon>
        <taxon>Craniata</taxon>
        <taxon>Vertebrata</taxon>
        <taxon>Euteleostomi</taxon>
        <taxon>Archelosauria</taxon>
        <taxon>Archosauria</taxon>
        <taxon>Crocodylia</taxon>
        <taxon>Alligatoridae</taxon>
        <taxon>Alligatorinae</taxon>
        <taxon>Alligator</taxon>
    </lineage>
</organism>
<name>A0A151MTY9_ALLMI</name>
<keyword evidence="2" id="KW-1185">Reference proteome</keyword>
<evidence type="ECO:0000313" key="2">
    <source>
        <dbReference type="Proteomes" id="UP000050525"/>
    </source>
</evidence>
<dbReference type="AlphaFoldDB" id="A0A151MTY9"/>